<comment type="caution">
    <text evidence="2">The sequence shown here is derived from an EMBL/GenBank/DDBJ whole genome shotgun (WGS) entry which is preliminary data.</text>
</comment>
<evidence type="ECO:0000313" key="3">
    <source>
        <dbReference type="Proteomes" id="UP000480350"/>
    </source>
</evidence>
<sequence length="157" mass="18142">MTASDPIRREGLRDLYWERVPLRNMTPREWEALCDGCGKCCLNKLEDPDTNEVAFTRVACRLLDDATCRCAQYDIRKTLVPECVVLTPANLAEIAYWMPSTCAYRLLYEGRPLYDWHPLVSGRAETVHEAGMSVKGWTVPEFEVDEDEWEDHIIEDL</sequence>
<dbReference type="NCBIfam" id="NF003507">
    <property type="entry name" value="PRK05170.2-5"/>
    <property type="match status" value="1"/>
</dbReference>
<gene>
    <name evidence="2" type="ORF">GQ651_08565</name>
</gene>
<dbReference type="NCBIfam" id="NF003501">
    <property type="entry name" value="PRK05170.1-5"/>
    <property type="match status" value="1"/>
</dbReference>
<dbReference type="RefSeq" id="WP_160763745.1">
    <property type="nucleotide sequence ID" value="NZ_WUPT01000001.1"/>
</dbReference>
<protein>
    <recommendedName>
        <fullName evidence="1">UPF0260 protein GQ651_08565</fullName>
    </recommendedName>
</protein>
<dbReference type="PANTHER" id="PTHR37421:SF1">
    <property type="entry name" value="UPF0260 PROTEIN YCGN"/>
    <property type="match status" value="1"/>
</dbReference>
<dbReference type="PANTHER" id="PTHR37421">
    <property type="entry name" value="UPF0260 PROTEIN YCGN"/>
    <property type="match status" value="1"/>
</dbReference>
<reference evidence="2 3" key="1">
    <citation type="submission" date="2019-12" db="EMBL/GenBank/DDBJ databases">
        <authorList>
            <person name="Lee S.D."/>
        </authorList>
    </citation>
    <scope>NUCLEOTIDE SEQUENCE [LARGE SCALE GENOMIC DNA]</scope>
    <source>
        <strain evidence="2 3">GH1-50</strain>
    </source>
</reference>
<accession>A0A7C9MR09</accession>
<name>A0A7C9MR09_9RHOB</name>
<dbReference type="Proteomes" id="UP000480350">
    <property type="component" value="Unassembled WGS sequence"/>
</dbReference>
<dbReference type="Pfam" id="PF03692">
    <property type="entry name" value="CxxCxxCC"/>
    <property type="match status" value="1"/>
</dbReference>
<dbReference type="AlphaFoldDB" id="A0A7C9MR09"/>
<reference evidence="2 3" key="2">
    <citation type="submission" date="2020-03" db="EMBL/GenBank/DDBJ databases">
        <title>Kangsaoukella pontilimi gen. nov., sp. nov., a new member of the family Rhodobacteraceae isolated from a tidal mudflat.</title>
        <authorList>
            <person name="Kim I.S."/>
        </authorList>
    </citation>
    <scope>NUCLEOTIDE SEQUENCE [LARGE SCALE GENOMIC DNA]</scope>
    <source>
        <strain evidence="2 3">GH1-50</strain>
    </source>
</reference>
<comment type="similarity">
    <text evidence="1">Belongs to the UPF0260 family.</text>
</comment>
<keyword evidence="3" id="KW-1185">Reference proteome</keyword>
<evidence type="ECO:0000313" key="2">
    <source>
        <dbReference type="EMBL" id="MXQ07897.1"/>
    </source>
</evidence>
<proteinExistence type="inferred from homology"/>
<dbReference type="EMBL" id="WUPT01000001">
    <property type="protein sequence ID" value="MXQ07897.1"/>
    <property type="molecule type" value="Genomic_DNA"/>
</dbReference>
<dbReference type="HAMAP" id="MF_00676">
    <property type="entry name" value="UPF0260"/>
    <property type="match status" value="1"/>
</dbReference>
<dbReference type="InterPro" id="IPR005358">
    <property type="entry name" value="Puta_zinc/iron-chelating_dom"/>
</dbReference>
<dbReference type="InterPro" id="IPR008228">
    <property type="entry name" value="UCP006173"/>
</dbReference>
<evidence type="ECO:0000256" key="1">
    <source>
        <dbReference type="HAMAP-Rule" id="MF_00676"/>
    </source>
</evidence>
<dbReference type="PIRSF" id="PIRSF006173">
    <property type="entry name" value="UCP006173"/>
    <property type="match status" value="1"/>
</dbReference>
<organism evidence="2 3">
    <name type="scientific">Kangsaoukella pontilimi</name>
    <dbReference type="NCBI Taxonomy" id="2691042"/>
    <lineage>
        <taxon>Bacteria</taxon>
        <taxon>Pseudomonadati</taxon>
        <taxon>Pseudomonadota</taxon>
        <taxon>Alphaproteobacteria</taxon>
        <taxon>Rhodobacterales</taxon>
        <taxon>Paracoccaceae</taxon>
        <taxon>Kangsaoukella</taxon>
    </lineage>
</organism>